<feature type="domain" description="Integrase catalytic" evidence="3">
    <location>
        <begin position="1736"/>
        <end position="1895"/>
    </location>
</feature>
<dbReference type="InterPro" id="IPR012337">
    <property type="entry name" value="RNaseH-like_sf"/>
</dbReference>
<dbReference type="InterPro" id="IPR001584">
    <property type="entry name" value="Integrase_cat-core"/>
</dbReference>
<dbReference type="InterPro" id="IPR043128">
    <property type="entry name" value="Rev_trsase/Diguanyl_cyclase"/>
</dbReference>
<sequence length="2024" mass="226039">MASLQASTLLLPSSSSSSCSRKINAAIHVPNLPKLNFSVPKISTRKQLGEELNIRQDRFMNTVITTTPIEDRSDKSTTIVTTQLYAILEAVADRVEMHANIGAQRDNWNTLLLNSINMITLTAATVAGIAATGGIGMPLLALKLSSTLLYSAAMGMMVIMNKIQPSQLAEEQRNATRLFKQLQTQIQTMLAIETPTQEDVKDVMEKVLALDKAYPLPLLGTMLEKFPEKFEPAVWWPSNQVQKKNKGKQCNTPRDNNGWSEELEMEMREIIQVVKRKDIEDYVRLGNLGLKINKVLAISGPLLTGIAAIGSAFVGNGSCAAIVAVAAGALASVVNSFEHGGQVGHVPTIGAVCGKLSPGLTSEDLRGSSECLGCHQPHDAHPPWWWRMQVHPESLLEHHIGPLGTRRAPRNTNEAVIGGTSVIPTPPLQPIPPLQPTPPLQPIPPLQPNPPQKPAPSRRTNPSQGSVSRADEGATSRRLGPDQQNRGGARCSLVYSTKSSQTQDSQKLIAELREEIHNLKQESKRQKAQGRVHAKGRPTKKTHASQRGEQDQPAQSHKSRYEELSETSSSQTESRSPTPPKIHRKSLHIGEPSRSRPPLYGRKSSPTKKHSTKRTARPGGQNAVWKALDLISFSPFSREIEKAKMLERFPVPRLEIYNGRTNPVTHIGRYQQSMALSRNNDPLMCRLFPSSLGEVAMRWFNQLGTRTIYSWDQMAEAFVARFITNSRKRKEMSTLLTMKLEDNETLKDYSIRFWETYNDIEACGEEVAIQTFKAGLPVDSGLRQSLVKHPLKDLGKLMHKIDQFIRIEEDGQETPPAQIMAQPKATITKPVARMGNTPKNLSAPKNFVAPTFRAFETVFKEPIYKVMEKIKKESFFVWPPKMLGNPALKDGNLYCSYHREKGHMTENCHLLKLGNLTLRATPSAGIIHVIHNPLCSAVSSASYRFKMQKAAHLRKSFSVPNSVHLAPVYSVSRGEVEQVISFSDSDLRDVQLPHNDPLVVTLRIGNYDVQRILIDQGSFAEIMYQDLYEKLGLSEVNLSGFTTPIFGFSGEPVVPLGKTDVACLSRLAAPNEGNPVYPSSKTEVSYNRRGHGVEWGPGRRKTMCFGRNQKEGCFRDKGYGELVTITVPGTRGRRSNNVRATRKDREQLLQILIDNQDVFAWSVYDAPGVSPTLACHSLNIGPEHRPVVQKRRKLAPERATIVLEEVERLLTSGAIREIQYPAWLSNTVVVQKQNGKWRVCIDFTDLNKTCPKDPFPLPRIDQLVDSASGHARLSFLDAFQGYHQIPMNPADQEKTAFITPRGTYCYRVMPFGLKNAGSTYQRMVTKMFGHMIGKTVEVYIDDMLVKSLREESHLADLLQVFDILRKNNLRLNASKCTFGVGSGKFLGHVVSRKGIEANPDQVAALIHLAEPRNIKQVQRLTGMIAALGRFILRSTDKCKPFFRLLGKRSSFVWDEECSAAFQGIKTYLSTPPCLSIPNPGEPLFLYLAVSDHAVSAVLVRELVQEQRPIFFSSTVTVLSDLPLKMLLQRSDFTGRITRWGVYLGSLGVEYKPRTAIKGQVLAEFLAEFQHDPSNPSLLVPIDTQLDLGTKKWELFVDGASNSKGSGAGIVLISPEGLTLEQAVRLKFTASNNEAEYEAMLIGLRIAKKLGADHLQIFYILARLATALESDLQRTESAEGICGSHTGGRSLAHRAISQGYWWPYMQADALKYVQECDKCQRFAPMIHQPAGELNPLSSPWPFAQWGLDIVGPLPRAPGNKRFLIAATDYFTKWVEAEPLSNIRDVDTKRFLWKNIITRFGIPWAAISDNGTQFESKLFKGFCSDLGIRNFFSSPGYPQSNDQAEASNKVIMNGIKRKLEAAKGKWVEELPSILWTYQTTVRRSTNETPFALAFGVEAVIPLEIGLPTTRTTEFDVQTNEDHLRKDLDLVEEKRDVAMVCLASYQQRIKREYNRNVKPRMFQTGDLVLRKVMANTRKPNEGKLGPNWEGPYKVLSRAGHGAYRLEDLDGKPIPRPWNTCNLRKYFF</sequence>
<dbReference type="PROSITE" id="PS50878">
    <property type="entry name" value="RT_POL"/>
    <property type="match status" value="1"/>
</dbReference>
<dbReference type="InterPro" id="IPR002156">
    <property type="entry name" value="RNaseH_domain"/>
</dbReference>
<reference evidence="4" key="1">
    <citation type="submission" date="2018-02" db="EMBL/GenBank/DDBJ databases">
        <authorList>
            <person name="Cohen D.B."/>
            <person name="Kent A.D."/>
        </authorList>
    </citation>
    <scope>NUCLEOTIDE SEQUENCE</scope>
</reference>
<evidence type="ECO:0000256" key="1">
    <source>
        <dbReference type="SAM" id="MobiDB-lite"/>
    </source>
</evidence>
<accession>A0A2N9EFN7</accession>
<dbReference type="Pfam" id="PF17919">
    <property type="entry name" value="RT_RNaseH_2"/>
    <property type="match status" value="1"/>
</dbReference>
<name>A0A2N9EFN7_FAGSY</name>
<dbReference type="InterPro" id="IPR043502">
    <property type="entry name" value="DNA/RNA_pol_sf"/>
</dbReference>
<evidence type="ECO:0000259" key="3">
    <source>
        <dbReference type="PROSITE" id="PS50994"/>
    </source>
</evidence>
<dbReference type="SUPFAM" id="SSF53098">
    <property type="entry name" value="Ribonuclease H-like"/>
    <property type="match status" value="2"/>
</dbReference>
<dbReference type="Gene3D" id="3.30.70.270">
    <property type="match status" value="2"/>
</dbReference>
<dbReference type="PROSITE" id="PS50994">
    <property type="entry name" value="INTEGRASE"/>
    <property type="match status" value="1"/>
</dbReference>
<feature type="compositionally biased region" description="Polar residues" evidence="1">
    <location>
        <begin position="458"/>
        <end position="467"/>
    </location>
</feature>
<dbReference type="GO" id="GO:0003676">
    <property type="term" value="F:nucleic acid binding"/>
    <property type="evidence" value="ECO:0007669"/>
    <property type="project" value="InterPro"/>
</dbReference>
<feature type="compositionally biased region" description="Pro residues" evidence="1">
    <location>
        <begin position="424"/>
        <end position="454"/>
    </location>
</feature>
<evidence type="ECO:0000313" key="4">
    <source>
        <dbReference type="EMBL" id="SPC77787.1"/>
    </source>
</evidence>
<protein>
    <submittedName>
        <fullName evidence="4">Uncharacterized protein</fullName>
    </submittedName>
</protein>
<dbReference type="Pfam" id="PF00665">
    <property type="entry name" value="rve"/>
    <property type="match status" value="1"/>
</dbReference>
<dbReference type="Pfam" id="PF03732">
    <property type="entry name" value="Retrotrans_gag"/>
    <property type="match status" value="1"/>
</dbReference>
<dbReference type="InterPro" id="IPR036397">
    <property type="entry name" value="RNaseH_sf"/>
</dbReference>
<dbReference type="InterPro" id="IPR041577">
    <property type="entry name" value="RT_RNaseH_2"/>
</dbReference>
<organism evidence="4">
    <name type="scientific">Fagus sylvatica</name>
    <name type="common">Beechnut</name>
    <dbReference type="NCBI Taxonomy" id="28930"/>
    <lineage>
        <taxon>Eukaryota</taxon>
        <taxon>Viridiplantae</taxon>
        <taxon>Streptophyta</taxon>
        <taxon>Embryophyta</taxon>
        <taxon>Tracheophyta</taxon>
        <taxon>Spermatophyta</taxon>
        <taxon>Magnoliopsida</taxon>
        <taxon>eudicotyledons</taxon>
        <taxon>Gunneridae</taxon>
        <taxon>Pentapetalae</taxon>
        <taxon>rosids</taxon>
        <taxon>fabids</taxon>
        <taxon>Fagales</taxon>
        <taxon>Fagaceae</taxon>
        <taxon>Fagus</taxon>
    </lineage>
</organism>
<feature type="compositionally biased region" description="Basic residues" evidence="1">
    <location>
        <begin position="605"/>
        <end position="616"/>
    </location>
</feature>
<dbReference type="EMBL" id="OIVN01000292">
    <property type="protein sequence ID" value="SPC77787.1"/>
    <property type="molecule type" value="Genomic_DNA"/>
</dbReference>
<feature type="region of interest" description="Disordered" evidence="1">
    <location>
        <begin position="417"/>
        <end position="489"/>
    </location>
</feature>
<evidence type="ECO:0000259" key="2">
    <source>
        <dbReference type="PROSITE" id="PS50878"/>
    </source>
</evidence>
<dbReference type="InterPro" id="IPR000477">
    <property type="entry name" value="RT_dom"/>
</dbReference>
<dbReference type="Gene3D" id="3.10.10.10">
    <property type="entry name" value="HIV Type 1 Reverse Transcriptase, subunit A, domain 1"/>
    <property type="match status" value="1"/>
</dbReference>
<dbReference type="Pfam" id="PF17921">
    <property type="entry name" value="Integrase_H2C2"/>
    <property type="match status" value="1"/>
</dbReference>
<dbReference type="Pfam" id="PF00078">
    <property type="entry name" value="RVT_1"/>
    <property type="match status" value="1"/>
</dbReference>
<dbReference type="Pfam" id="PF14476">
    <property type="entry name" value="Chloroplast_duf"/>
    <property type="match status" value="1"/>
</dbReference>
<dbReference type="SUPFAM" id="SSF56672">
    <property type="entry name" value="DNA/RNA polymerases"/>
    <property type="match status" value="1"/>
</dbReference>
<dbReference type="PANTHER" id="PTHR33358">
    <property type="entry name" value="F-BOX PROTEIN WITH A DOMAIN PROTEIN"/>
    <property type="match status" value="1"/>
</dbReference>
<dbReference type="CDD" id="cd01647">
    <property type="entry name" value="RT_LTR"/>
    <property type="match status" value="1"/>
</dbReference>
<dbReference type="GO" id="GO:0015074">
    <property type="term" value="P:DNA integration"/>
    <property type="evidence" value="ECO:0007669"/>
    <property type="project" value="InterPro"/>
</dbReference>
<dbReference type="InterPro" id="IPR027949">
    <property type="entry name" value="Chloroplast_duf"/>
</dbReference>
<feature type="domain" description="Reverse transcriptase" evidence="2">
    <location>
        <begin position="1212"/>
        <end position="1390"/>
    </location>
</feature>
<dbReference type="Pfam" id="PF13456">
    <property type="entry name" value="RVT_3"/>
    <property type="match status" value="1"/>
</dbReference>
<dbReference type="InterPro" id="IPR041588">
    <property type="entry name" value="Integrase_H2C2"/>
</dbReference>
<dbReference type="InterPro" id="IPR005162">
    <property type="entry name" value="Retrotrans_gag_dom"/>
</dbReference>
<proteinExistence type="predicted"/>
<feature type="compositionally biased region" description="Basic residues" evidence="1">
    <location>
        <begin position="526"/>
        <end position="544"/>
    </location>
</feature>
<feature type="compositionally biased region" description="Low complexity" evidence="1">
    <location>
        <begin position="566"/>
        <end position="576"/>
    </location>
</feature>
<feature type="region of interest" description="Disordered" evidence="1">
    <location>
        <begin position="520"/>
        <end position="621"/>
    </location>
</feature>
<dbReference type="Gene3D" id="3.30.420.10">
    <property type="entry name" value="Ribonuclease H-like superfamily/Ribonuclease H"/>
    <property type="match status" value="2"/>
</dbReference>
<dbReference type="Gene3D" id="1.10.340.70">
    <property type="match status" value="1"/>
</dbReference>
<gene>
    <name evidence="4" type="ORF">FSB_LOCUS5669</name>
</gene>
<dbReference type="PANTHER" id="PTHR33358:SF12">
    <property type="entry name" value="F-BOX PROTEIN WITH A DOMAIN PROTEIN"/>
    <property type="match status" value="1"/>
</dbReference>
<dbReference type="GO" id="GO:0004523">
    <property type="term" value="F:RNA-DNA hybrid ribonuclease activity"/>
    <property type="evidence" value="ECO:0007669"/>
    <property type="project" value="InterPro"/>
</dbReference>